<evidence type="ECO:0000259" key="1">
    <source>
        <dbReference type="PROSITE" id="PS50878"/>
    </source>
</evidence>
<evidence type="ECO:0000313" key="2">
    <source>
        <dbReference type="EMBL" id="WMV43212.1"/>
    </source>
</evidence>
<dbReference type="AlphaFoldDB" id="A0AAF0UC28"/>
<name>A0AAF0UC28_SOLVR</name>
<dbReference type="InterPro" id="IPR043502">
    <property type="entry name" value="DNA/RNA_pol_sf"/>
</dbReference>
<dbReference type="InterPro" id="IPR000477">
    <property type="entry name" value="RT_dom"/>
</dbReference>
<protein>
    <recommendedName>
        <fullName evidence="1">Reverse transcriptase domain-containing protein</fullName>
    </recommendedName>
</protein>
<gene>
    <name evidence="2" type="ORF">MTR67_036597</name>
</gene>
<proteinExistence type="predicted"/>
<evidence type="ECO:0000313" key="3">
    <source>
        <dbReference type="Proteomes" id="UP001234989"/>
    </source>
</evidence>
<dbReference type="Pfam" id="PF00078">
    <property type="entry name" value="RVT_1"/>
    <property type="match status" value="1"/>
</dbReference>
<accession>A0AAF0UC28</accession>
<dbReference type="PROSITE" id="PS50878">
    <property type="entry name" value="RT_POL"/>
    <property type="match status" value="1"/>
</dbReference>
<dbReference type="PANTHER" id="PTHR33116">
    <property type="entry name" value="REVERSE TRANSCRIPTASE ZINC-BINDING DOMAIN-CONTAINING PROTEIN-RELATED-RELATED"/>
    <property type="match status" value="1"/>
</dbReference>
<dbReference type="Proteomes" id="UP001234989">
    <property type="component" value="Chromosome 8"/>
</dbReference>
<reference evidence="2" key="1">
    <citation type="submission" date="2023-08" db="EMBL/GenBank/DDBJ databases">
        <title>A de novo genome assembly of Solanum verrucosum Schlechtendal, a Mexican diploid species geographically isolated from the other diploid A-genome species in potato relatives.</title>
        <authorList>
            <person name="Hosaka K."/>
        </authorList>
    </citation>
    <scope>NUCLEOTIDE SEQUENCE</scope>
    <source>
        <tissue evidence="2">Young leaves</tissue>
    </source>
</reference>
<dbReference type="SUPFAM" id="SSF56672">
    <property type="entry name" value="DNA/RNA polymerases"/>
    <property type="match status" value="1"/>
</dbReference>
<feature type="domain" description="Reverse transcriptase" evidence="1">
    <location>
        <begin position="100"/>
        <end position="380"/>
    </location>
</feature>
<dbReference type="PANTHER" id="PTHR33116:SF85">
    <property type="entry name" value="REVERSE TRANSCRIPTASE ZINC-BINDING DOMAIN-CONTAINING PROTEIN"/>
    <property type="match status" value="1"/>
</dbReference>
<keyword evidence="3" id="KW-1185">Reference proteome</keyword>
<dbReference type="EMBL" id="CP133619">
    <property type="protein sequence ID" value="WMV43212.1"/>
    <property type="molecule type" value="Genomic_DNA"/>
</dbReference>
<sequence length="505" mass="58015">MVDGEATKNPEVITKEIEKFYQRLYTETETWRPAGGCREDRRVSIEDNQMLQKEFEEQEIWECVKLCAGDKAPGPDGYTMASYIHCWEVIKGEVISTIMNFHERCFFEKSFNSTYVALIPKKMGAKELTHFRPISLISSVYKIISKVLTERLKKVIHKLVDTQQLAFIKGRQIMDVILMANELVDSRVRSNISGILCKLDIQKAYDHLNWNFLLEALSKRGFGGRWIRWMKFCISTVNFSVLINGSPTGFFSSQRGLRQGDPLSPFLFIIAMESLNDMLKIAQENSWLKGFKASHREGSNLEITHLQYADDTLIFCEASKNQLIILKVIFVLFEAISGLHINWNKSFLYPVNEVPNLTSMARVLGGSIGELPTIYLGMPLGDQNRSIDIWNGVVKKCEKRLVNWKSQYLSLGGRLTLINSVLDSMPTYMMSLFPIPDEVIERLDVLRRNFLWEGNSETKKFHLVKWDALIGSKQKGGMGVRNLKTQNQCLMMKWLWRFASSELAL</sequence>
<dbReference type="CDD" id="cd01650">
    <property type="entry name" value="RT_nLTR_like"/>
    <property type="match status" value="1"/>
</dbReference>
<organism evidence="2 3">
    <name type="scientific">Solanum verrucosum</name>
    <dbReference type="NCBI Taxonomy" id="315347"/>
    <lineage>
        <taxon>Eukaryota</taxon>
        <taxon>Viridiplantae</taxon>
        <taxon>Streptophyta</taxon>
        <taxon>Embryophyta</taxon>
        <taxon>Tracheophyta</taxon>
        <taxon>Spermatophyta</taxon>
        <taxon>Magnoliopsida</taxon>
        <taxon>eudicotyledons</taxon>
        <taxon>Gunneridae</taxon>
        <taxon>Pentapetalae</taxon>
        <taxon>asterids</taxon>
        <taxon>lamiids</taxon>
        <taxon>Solanales</taxon>
        <taxon>Solanaceae</taxon>
        <taxon>Solanoideae</taxon>
        <taxon>Solaneae</taxon>
        <taxon>Solanum</taxon>
    </lineage>
</organism>